<comment type="caution">
    <text evidence="3">The sequence shown here is derived from an EMBL/GenBank/DDBJ whole genome shotgun (WGS) entry which is preliminary data.</text>
</comment>
<sequence length="260" mass="30069">MSFLKTISGFLSKLKAEPKEFNLQNCYEPVLEEYLLSLEVGQIQSLQINSTRVLYLPETVGRLTQLTELDLSRNLLRWLPDEMENLKNLEFLNLSHNKFKLFPKVVTKLSTLKSLDLGMNVITILPSAMLNLKKLTTLNLEGNEIKLPMPGCERRTIQEIFEALTVRVIENGRCNMWSTCKPCYDDGRLKSLVDLCTDCILYNKIDYESRKYVPPVVKTYLTEEDQSCPRSNQLLTNLQKCSVCKKYFSTKHNFIHHACF</sequence>
<dbReference type="EMBL" id="VSWD01000011">
    <property type="protein sequence ID" value="KAK3087411.1"/>
    <property type="molecule type" value="Genomic_DNA"/>
</dbReference>
<evidence type="ECO:0000256" key="2">
    <source>
        <dbReference type="ARBA" id="ARBA00022737"/>
    </source>
</evidence>
<reference evidence="3" key="1">
    <citation type="submission" date="2019-08" db="EMBL/GenBank/DDBJ databases">
        <title>The improved chromosome-level genome for the pearl oyster Pinctada fucata martensii using PacBio sequencing and Hi-C.</title>
        <authorList>
            <person name="Zheng Z."/>
        </authorList>
    </citation>
    <scope>NUCLEOTIDE SEQUENCE</scope>
    <source>
        <strain evidence="3">ZZ-2019</strain>
        <tissue evidence="3">Adductor muscle</tissue>
    </source>
</reference>
<evidence type="ECO:0000256" key="1">
    <source>
        <dbReference type="ARBA" id="ARBA00022614"/>
    </source>
</evidence>
<evidence type="ECO:0008006" key="5">
    <source>
        <dbReference type="Google" id="ProtNLM"/>
    </source>
</evidence>
<organism evidence="3 4">
    <name type="scientific">Pinctada imbricata</name>
    <name type="common">Atlantic pearl-oyster</name>
    <name type="synonym">Pinctada martensii</name>
    <dbReference type="NCBI Taxonomy" id="66713"/>
    <lineage>
        <taxon>Eukaryota</taxon>
        <taxon>Metazoa</taxon>
        <taxon>Spiralia</taxon>
        <taxon>Lophotrochozoa</taxon>
        <taxon>Mollusca</taxon>
        <taxon>Bivalvia</taxon>
        <taxon>Autobranchia</taxon>
        <taxon>Pteriomorphia</taxon>
        <taxon>Pterioida</taxon>
        <taxon>Pterioidea</taxon>
        <taxon>Pteriidae</taxon>
        <taxon>Pinctada</taxon>
    </lineage>
</organism>
<dbReference type="Gene3D" id="3.80.10.10">
    <property type="entry name" value="Ribonuclease Inhibitor"/>
    <property type="match status" value="1"/>
</dbReference>
<dbReference type="PANTHER" id="PTHR48051:SF54">
    <property type="entry name" value="LEUCINE-RICH REPEAT-CONTAINING PROTEIN"/>
    <property type="match status" value="1"/>
</dbReference>
<dbReference type="AlphaFoldDB" id="A0AA88XTW3"/>
<keyword evidence="4" id="KW-1185">Reference proteome</keyword>
<name>A0AA88XTW3_PINIB</name>
<dbReference type="GO" id="GO:0005737">
    <property type="term" value="C:cytoplasm"/>
    <property type="evidence" value="ECO:0007669"/>
    <property type="project" value="TreeGrafter"/>
</dbReference>
<dbReference type="SMART" id="SM00369">
    <property type="entry name" value="LRR_TYP"/>
    <property type="match status" value="3"/>
</dbReference>
<protein>
    <recommendedName>
        <fullName evidence="5">Leucine-rich repeat-containing protein 69</fullName>
    </recommendedName>
</protein>
<evidence type="ECO:0000313" key="3">
    <source>
        <dbReference type="EMBL" id="KAK3087411.1"/>
    </source>
</evidence>
<dbReference type="InterPro" id="IPR032675">
    <property type="entry name" value="LRR_dom_sf"/>
</dbReference>
<dbReference type="InterPro" id="IPR050216">
    <property type="entry name" value="LRR_domain-containing"/>
</dbReference>
<dbReference type="PANTHER" id="PTHR48051">
    <property type="match status" value="1"/>
</dbReference>
<gene>
    <name evidence="3" type="ORF">FSP39_005552</name>
</gene>
<evidence type="ECO:0000313" key="4">
    <source>
        <dbReference type="Proteomes" id="UP001186944"/>
    </source>
</evidence>
<keyword evidence="2" id="KW-0677">Repeat</keyword>
<accession>A0AA88XTW3</accession>
<dbReference type="Pfam" id="PF13855">
    <property type="entry name" value="LRR_8"/>
    <property type="match status" value="2"/>
</dbReference>
<dbReference type="SUPFAM" id="SSF52058">
    <property type="entry name" value="L domain-like"/>
    <property type="match status" value="1"/>
</dbReference>
<proteinExistence type="predicted"/>
<dbReference type="PRINTS" id="PR00019">
    <property type="entry name" value="LEURICHRPT"/>
</dbReference>
<dbReference type="InterPro" id="IPR003591">
    <property type="entry name" value="Leu-rich_rpt_typical-subtyp"/>
</dbReference>
<dbReference type="Proteomes" id="UP001186944">
    <property type="component" value="Unassembled WGS sequence"/>
</dbReference>
<dbReference type="InterPro" id="IPR001611">
    <property type="entry name" value="Leu-rich_rpt"/>
</dbReference>
<keyword evidence="1" id="KW-0433">Leucine-rich repeat</keyword>